<keyword evidence="3 9" id="KW-0808">Transferase</keyword>
<feature type="transmembrane region" description="Helical" evidence="8">
    <location>
        <begin position="72"/>
        <end position="88"/>
    </location>
</feature>
<evidence type="ECO:0000256" key="3">
    <source>
        <dbReference type="ARBA" id="ARBA00022679"/>
    </source>
</evidence>
<dbReference type="PANTHER" id="PTHR22926:SF3">
    <property type="entry name" value="UNDECAPRENYL-PHOSPHATE ALPHA-N-ACETYLGLUCOSAMINYL 1-PHOSPHATE TRANSFERASE"/>
    <property type="match status" value="1"/>
</dbReference>
<keyword evidence="6 8" id="KW-0472">Membrane</keyword>
<evidence type="ECO:0000313" key="10">
    <source>
        <dbReference type="Proteomes" id="UP000269544"/>
    </source>
</evidence>
<feature type="binding site" evidence="7">
    <location>
        <position position="213"/>
    </location>
    <ligand>
        <name>Mg(2+)</name>
        <dbReference type="ChEBI" id="CHEBI:18420"/>
    </ligand>
</feature>
<organism evidence="9 10">
    <name type="scientific">Aedoeadaptatus ivorii</name>
    <dbReference type="NCBI Taxonomy" id="54006"/>
    <lineage>
        <taxon>Bacteria</taxon>
        <taxon>Bacillati</taxon>
        <taxon>Bacillota</taxon>
        <taxon>Tissierellia</taxon>
        <taxon>Tissierellales</taxon>
        <taxon>Peptoniphilaceae</taxon>
        <taxon>Aedoeadaptatus</taxon>
    </lineage>
</organism>
<keyword evidence="7" id="KW-0460">Magnesium</keyword>
<evidence type="ECO:0000256" key="6">
    <source>
        <dbReference type="ARBA" id="ARBA00023136"/>
    </source>
</evidence>
<evidence type="ECO:0000256" key="1">
    <source>
        <dbReference type="ARBA" id="ARBA00004651"/>
    </source>
</evidence>
<dbReference type="EC" id="2.7.8.13" evidence="9"/>
<protein>
    <submittedName>
        <fullName evidence="9">Phospho-N-acetylmuramoyl-pentapeptide-transferase</fullName>
        <ecNumber evidence="9">2.7.8.13</ecNumber>
    </submittedName>
</protein>
<feature type="transmembrane region" description="Helical" evidence="8">
    <location>
        <begin position="317"/>
        <end position="337"/>
    </location>
</feature>
<keyword evidence="2" id="KW-1003">Cell membrane</keyword>
<evidence type="ECO:0000256" key="4">
    <source>
        <dbReference type="ARBA" id="ARBA00022692"/>
    </source>
</evidence>
<dbReference type="GO" id="GO:0071555">
    <property type="term" value="P:cell wall organization"/>
    <property type="evidence" value="ECO:0007669"/>
    <property type="project" value="TreeGrafter"/>
</dbReference>
<feature type="transmembrane region" description="Helical" evidence="8">
    <location>
        <begin position="186"/>
        <end position="202"/>
    </location>
</feature>
<feature type="transmembrane region" description="Helical" evidence="8">
    <location>
        <begin position="234"/>
        <end position="259"/>
    </location>
</feature>
<feature type="transmembrane region" description="Helical" evidence="8">
    <location>
        <begin position="46"/>
        <end position="66"/>
    </location>
</feature>
<dbReference type="InterPro" id="IPR000715">
    <property type="entry name" value="Glycosyl_transferase_4"/>
</dbReference>
<evidence type="ECO:0000256" key="5">
    <source>
        <dbReference type="ARBA" id="ARBA00022989"/>
    </source>
</evidence>
<feature type="transmembrane region" description="Helical" evidence="8">
    <location>
        <begin position="209"/>
        <end position="228"/>
    </location>
</feature>
<sequence>MQAIQLSFIVCVAASLILTPVVRKWAMKVGLYDIPKDERRVHKMPIPVSGGLAIFFAVVAGVLLFLPLDRANIAYLIGAAVVAFTGLYDDKFDMSPKAKFLFQILAGLILVLGGVRIEFFTNPFYGEDLLINLDFLAIPITVFWVVGITNTINLIDGLDGLACGISGIASISLMFVAYRFDQKEMAVLAAILAGSCLGFLPYNFNPAKIFMGDTGALFLGFTLSYLSIQGVMKSIALITIFIPVLILGVPVFDTTFAMIRRKLSGKSIAEADRGHLHHRLLNRGLNQKQTVGSLYGISILFGIVGNLVSNMHEKNGLITAIIIIALVGILALFLGLLHERGEEN</sequence>
<keyword evidence="5 8" id="KW-1133">Transmembrane helix</keyword>
<evidence type="ECO:0000256" key="7">
    <source>
        <dbReference type="PIRSR" id="PIRSR600715-1"/>
    </source>
</evidence>
<feature type="transmembrane region" description="Helical" evidence="8">
    <location>
        <begin position="100"/>
        <end position="117"/>
    </location>
</feature>
<dbReference type="GO" id="GO:0044038">
    <property type="term" value="P:cell wall macromolecule biosynthetic process"/>
    <property type="evidence" value="ECO:0007669"/>
    <property type="project" value="TreeGrafter"/>
</dbReference>
<evidence type="ECO:0000256" key="2">
    <source>
        <dbReference type="ARBA" id="ARBA00022475"/>
    </source>
</evidence>
<dbReference type="CDD" id="cd06853">
    <property type="entry name" value="GT_WecA_like"/>
    <property type="match status" value="1"/>
</dbReference>
<dbReference type="InterPro" id="IPR018480">
    <property type="entry name" value="PNAcMuramoyl-5peptid_Trfase_CS"/>
</dbReference>
<name>A0A448V0H3_9FIRM</name>
<dbReference type="GO" id="GO:0046872">
    <property type="term" value="F:metal ion binding"/>
    <property type="evidence" value="ECO:0007669"/>
    <property type="project" value="UniProtKB-KW"/>
</dbReference>
<feature type="transmembrane region" description="Helical" evidence="8">
    <location>
        <begin position="6"/>
        <end position="26"/>
    </location>
</feature>
<evidence type="ECO:0000256" key="8">
    <source>
        <dbReference type="SAM" id="Phobius"/>
    </source>
</evidence>
<dbReference type="PROSITE" id="PS01348">
    <property type="entry name" value="MRAY_2"/>
    <property type="match status" value="1"/>
</dbReference>
<accession>A0A448V0H3</accession>
<gene>
    <name evidence="9" type="primary">mraY_1</name>
    <name evidence="9" type="ORF">NCTC13079_00319</name>
</gene>
<comment type="subcellular location">
    <subcellularLocation>
        <location evidence="1">Cell membrane</location>
        <topology evidence="1">Multi-pass membrane protein</topology>
    </subcellularLocation>
</comment>
<reference evidence="9 10" key="1">
    <citation type="submission" date="2018-12" db="EMBL/GenBank/DDBJ databases">
        <authorList>
            <consortium name="Pathogen Informatics"/>
        </authorList>
    </citation>
    <scope>NUCLEOTIDE SEQUENCE [LARGE SCALE GENOMIC DNA]</scope>
    <source>
        <strain evidence="9 10">NCTC13079</strain>
    </source>
</reference>
<dbReference type="PANTHER" id="PTHR22926">
    <property type="entry name" value="PHOSPHO-N-ACETYLMURAMOYL-PENTAPEPTIDE-TRANSFERASE"/>
    <property type="match status" value="1"/>
</dbReference>
<dbReference type="AlphaFoldDB" id="A0A448V0H3"/>
<dbReference type="GO" id="GO:0005886">
    <property type="term" value="C:plasma membrane"/>
    <property type="evidence" value="ECO:0007669"/>
    <property type="project" value="UniProtKB-SubCell"/>
</dbReference>
<keyword evidence="10" id="KW-1185">Reference proteome</keyword>
<feature type="transmembrane region" description="Helical" evidence="8">
    <location>
        <begin position="160"/>
        <end position="180"/>
    </location>
</feature>
<keyword evidence="4 8" id="KW-0812">Transmembrane</keyword>
<dbReference type="GO" id="GO:0016780">
    <property type="term" value="F:phosphotransferase activity, for other substituted phosphate groups"/>
    <property type="evidence" value="ECO:0007669"/>
    <property type="project" value="InterPro"/>
</dbReference>
<dbReference type="KEGG" id="piv:NCTC13079_00319"/>
<evidence type="ECO:0000313" key="9">
    <source>
        <dbReference type="EMBL" id="VEJ34783.1"/>
    </source>
</evidence>
<dbReference type="GO" id="GO:0009103">
    <property type="term" value="P:lipopolysaccharide biosynthetic process"/>
    <property type="evidence" value="ECO:0007669"/>
    <property type="project" value="TreeGrafter"/>
</dbReference>
<keyword evidence="7" id="KW-0479">Metal-binding</keyword>
<comment type="cofactor">
    <cofactor evidence="7">
        <name>Mg(2+)</name>
        <dbReference type="ChEBI" id="CHEBI:18420"/>
    </cofactor>
</comment>
<proteinExistence type="predicted"/>
<feature type="transmembrane region" description="Helical" evidence="8">
    <location>
        <begin position="292"/>
        <end position="311"/>
    </location>
</feature>
<dbReference type="Proteomes" id="UP000269544">
    <property type="component" value="Chromosome"/>
</dbReference>
<dbReference type="EMBL" id="LR134523">
    <property type="protein sequence ID" value="VEJ34783.1"/>
    <property type="molecule type" value="Genomic_DNA"/>
</dbReference>
<feature type="binding site" evidence="7">
    <location>
        <position position="153"/>
    </location>
    <ligand>
        <name>Mg(2+)</name>
        <dbReference type="ChEBI" id="CHEBI:18420"/>
    </ligand>
</feature>
<dbReference type="Pfam" id="PF00953">
    <property type="entry name" value="Glycos_transf_4"/>
    <property type="match status" value="1"/>
</dbReference>
<dbReference type="RefSeq" id="WP_126464783.1">
    <property type="nucleotide sequence ID" value="NZ_JAUSWF010000002.1"/>
</dbReference>
<dbReference type="OrthoDB" id="9805475at2"/>
<feature type="transmembrane region" description="Helical" evidence="8">
    <location>
        <begin position="129"/>
        <end position="148"/>
    </location>
</feature>